<dbReference type="InterPro" id="IPR021505">
    <property type="entry name" value="Phage_B3_Orf6"/>
</dbReference>
<dbReference type="Pfam" id="PF11363">
    <property type="entry name" value="DUF3164"/>
    <property type="match status" value="1"/>
</dbReference>
<reference evidence="2" key="1">
    <citation type="journal article" date="2019" name="Int. J. Syst. Evol. Microbiol.">
        <title>The Global Catalogue of Microorganisms (GCM) 10K type strain sequencing project: providing services to taxonomists for standard genome sequencing and annotation.</title>
        <authorList>
            <consortium name="The Broad Institute Genomics Platform"/>
            <consortium name="The Broad Institute Genome Sequencing Center for Infectious Disease"/>
            <person name="Wu L."/>
            <person name="Ma J."/>
        </authorList>
    </citation>
    <scope>NUCLEOTIDE SEQUENCE [LARGE SCALE GENOMIC DNA]</scope>
    <source>
        <strain evidence="2">NBRC 102122</strain>
    </source>
</reference>
<dbReference type="EMBL" id="BSOP01000018">
    <property type="protein sequence ID" value="GLR51243.1"/>
    <property type="molecule type" value="Genomic_DNA"/>
</dbReference>
<name>A0ABQ5ZK29_9HYPH</name>
<comment type="caution">
    <text evidence="1">The sequence shown here is derived from an EMBL/GenBank/DDBJ whole genome shotgun (WGS) entry which is preliminary data.</text>
</comment>
<organism evidence="1 2">
    <name type="scientific">Shinella yambaruensis</name>
    <dbReference type="NCBI Taxonomy" id="415996"/>
    <lineage>
        <taxon>Bacteria</taxon>
        <taxon>Pseudomonadati</taxon>
        <taxon>Pseudomonadota</taxon>
        <taxon>Alphaproteobacteria</taxon>
        <taxon>Hyphomicrobiales</taxon>
        <taxon>Rhizobiaceae</taxon>
        <taxon>Shinella</taxon>
    </lineage>
</organism>
<evidence type="ECO:0000313" key="1">
    <source>
        <dbReference type="EMBL" id="GLR51243.1"/>
    </source>
</evidence>
<gene>
    <name evidence="1" type="ORF">GCM10007923_24510</name>
</gene>
<dbReference type="Proteomes" id="UP001156702">
    <property type="component" value="Unassembled WGS sequence"/>
</dbReference>
<evidence type="ECO:0000313" key="2">
    <source>
        <dbReference type="Proteomes" id="UP001156702"/>
    </source>
</evidence>
<accession>A0ABQ5ZK29</accession>
<keyword evidence="2" id="KW-1185">Reference proteome</keyword>
<proteinExistence type="predicted"/>
<dbReference type="RefSeq" id="WP_317633320.1">
    <property type="nucleotide sequence ID" value="NZ_BSOP01000018.1"/>
</dbReference>
<protein>
    <submittedName>
        <fullName evidence="1">Sulfate transporter</fullName>
    </submittedName>
</protein>
<sequence length="252" mass="28439">MDVVIIADKPATPRQIEIDGAIYIEDVRGRFVPEAMYRATAQVKMEPAIVELNGRPGMMDATGKWVPIALVKPANVLEDEIVRKCIAFALDASASLSRLLGHTKFDLGSYDALLEQEYGVVKRGEKGNATYYSYDGLYRVQVQVATLIDFGPELHIAKSLVDECINDWSADSRAELQALVTRAFNVDQEGTLNRSEIYRLLRYEMADPRWKRAMDAIRDAMRPIGSKEYIRFGRRADVKAKWETISLDFARA</sequence>